<sequence length="1693" mass="186985">MAKSKSSASSATRKKHAKKQAGKGADGSIDEGDTQPSGPTIVGQAPKRPAQRGQKKDKKKHAKVKVYVPPPKPPKGLVDPVDLYGLGVAGDARVDPNLIVVLRKLHKRDEKTLARAIEELDGWLRAAVDAVQSEEELQDLQATLHLILPIWVHHFARLVGHSARRIRMLAATLQSFLSTVAGSSVYTRQVQQTSRQILISDISVQQEGYLASWLCSAFDLDRIVRSVASLNWQNVTQASDEHIDLAEHAIDIASALQDIVFADTGSEQGHDAEVALDRAQLISAMGALHYLLEQQPQLLSMDTIEPVLRSGALWKELEPSPRSSGPLRSATWRMLALLLTSEAGTTHIEACLHLVSKHALAAAWNERDHGTHAVMWLGLLPLLRKFPQSWTSADKAETSEDTDEDEEDSDSDAREHINGDTNDISSISSSNGSHVFPPSIQGLFNFLQSGCGSNIQNYPVLLLIFSTLPPSLLPMNEATLSTIPTSFWAAFDSRAVDIKAAAHTNIYLTAWLDLVAFMQRRLAKTPDASSGNRLLRDQLIEMWTRYLANAANRTSLFAPDVSLRILRDTINQQAPDDQDDIYRSLQTATPQLCVITSEDPRHARLVALSTALETLPQPQTDVWAADVFLQSIESLKEHKATSAMDMGHVQRVKQLLTFIYRHLSHRPEQARNSSDLSDFIRDHLSAYFIGDNDVQAVKIASIWLPLEPEDANVAWSNWHEQTSAWPVPPQMRLIELFNEHLPRSTLARLPCLSLEPVMLQHMEDVLQAEQAPPLTTLQTLARITQDPRPFAAQFVADTMRSMLAQRVVKEAGRVVQEGEHLLHQSKTIWLLLAEHLFLQSSWSKLSDEEQAAMVNVSALACVMLGNPDLIGTQTHLTLVYDRLRAFLTADEAKVLSVHVLDLLRHQIAESNNLSPAQFLGALAYLPDGVAPPASILPGADELEQRYTDMQQDRSGQSMSALSSVYARIVILAMQAITSDASLATSHPAIATHVAVLTEMAQDEHDLSVLGEASTESDIVALQAGSEQIVNRLIVTLGAKADGVWHRKTTELLLAHEKPNATHDSLQYMMVHFASRTTAHGSARSDVPQRLIAGVFRNSSAGQPEADVWLNCARRMSTRGEVFARSIIAGTRDVLLENPRFNRYQNELASDIASIPPERAGDKAFAPLMTLIASAPPHDSSAPFLPAQRTIFLLQAIQRWAVLWEAPGSDIGDSRKSLLFASTELFQHLVPIVQDVAGAHWEFASSLLDTICKTFQWTKLLDAAGLQQALRLYEIIDEYASTNRALREQVHASQLRSRASLLAIFVMAPALSSSRATSSLIESLAMIIVQWDTSVKTEAFDPAQAISHFASSNQVVRHAAYKSARAMIMQIVEDLVVELEISDDAMVSGMNEGFLTAVAKPLIEGTRPEVALGYLLTWLAILDHFAKASLRLKSRYIEQLRDADVVGKSLIPTVLMLASGRGKLPPSTWKIDEVDVETLDGDSLAALAGHVYYRALGAVPSLVRVWWESCRDRQTSMALASFTAKTFSPLLIEQELAKLLQPEFASQLNDDDMKVKVNKTVSEVKAVYTVDEQTMEIGIRIPPEFPLQGVEVKDLKKVGVSEQQWRAWIMGMQQVISNQDGAIYDALHMFKRNVALHFEGKEPCAICYSIISVTDRTLPTKSCKTCKNTFHAACLYKWFQSSTGSSCPLCRSLF</sequence>
<dbReference type="Gene3D" id="3.30.40.10">
    <property type="entry name" value="Zinc/RING finger domain, C3HC4 (zinc finger)"/>
    <property type="match status" value="1"/>
</dbReference>
<dbReference type="GO" id="GO:0072344">
    <property type="term" value="P:rescue of stalled ribosome"/>
    <property type="evidence" value="ECO:0007669"/>
    <property type="project" value="UniProtKB-UniRule"/>
</dbReference>
<evidence type="ECO:0000256" key="13">
    <source>
        <dbReference type="ARBA" id="ARBA00022833"/>
    </source>
</evidence>
<evidence type="ECO:0000313" key="19">
    <source>
        <dbReference type="EMBL" id="GAA98200.1"/>
    </source>
</evidence>
<feature type="region of interest" description="Disordered" evidence="17">
    <location>
        <begin position="393"/>
        <end position="430"/>
    </location>
</feature>
<feature type="region of interest" description="Disordered" evidence="17">
    <location>
        <begin position="1"/>
        <end position="73"/>
    </location>
</feature>
<dbReference type="InterPro" id="IPR039795">
    <property type="entry name" value="LTN1/Rkr1"/>
</dbReference>
<evidence type="ECO:0000256" key="10">
    <source>
        <dbReference type="ARBA" id="ARBA00022737"/>
    </source>
</evidence>
<dbReference type="InterPro" id="IPR054476">
    <property type="entry name" value="Ltn1_N"/>
</dbReference>
<dbReference type="InterPro" id="IPR054477">
    <property type="entry name" value="LTN1_E3_ligase_6th"/>
</dbReference>
<reference evidence="19 20" key="1">
    <citation type="journal article" date="2011" name="J. Gen. Appl. Microbiol.">
        <title>Draft genome sequencing of the enigmatic basidiomycete Mixia osmundae.</title>
        <authorList>
            <person name="Nishida H."/>
            <person name="Nagatsuka Y."/>
            <person name="Sugiyama J."/>
        </authorList>
    </citation>
    <scope>NUCLEOTIDE SEQUENCE [LARGE SCALE GENOMIC DNA]</scope>
    <source>
        <strain evidence="20">CBS 9802 / IAM 14324 / JCM 22182 / KY 12970</strain>
    </source>
</reference>
<dbReference type="STRING" id="764103.G7E5U0"/>
<comment type="function">
    <text evidence="16">E3 ubiquitin-protein ligase. Component of the ribosome quality control complex (RQC), a ribosome-associated complex that mediates ubiquitination and extraction of incompletely synthesized nascent chains for proteasomal degradation.</text>
</comment>
<dbReference type="eggNOG" id="KOG0803">
    <property type="taxonomic scope" value="Eukaryota"/>
</dbReference>
<dbReference type="HOGENOM" id="CLU_000945_0_0_1"/>
<comment type="subunit">
    <text evidence="16">Component of the ribosome quality control complex (RQC).</text>
</comment>
<keyword evidence="12 16" id="KW-0833">Ubl conjugation pathway</keyword>
<dbReference type="CDD" id="cd16491">
    <property type="entry name" value="RING-CH-C4HC3_LTN1"/>
    <property type="match status" value="1"/>
</dbReference>
<evidence type="ECO:0000256" key="7">
    <source>
        <dbReference type="ARBA" id="ARBA00022490"/>
    </source>
</evidence>
<accession>G7E5U0</accession>
<dbReference type="GO" id="GO:0016567">
    <property type="term" value="P:protein ubiquitination"/>
    <property type="evidence" value="ECO:0007669"/>
    <property type="project" value="UniProtKB-UniPathway"/>
</dbReference>
<evidence type="ECO:0000256" key="9">
    <source>
        <dbReference type="ARBA" id="ARBA00022723"/>
    </source>
</evidence>
<evidence type="ECO:0000256" key="14">
    <source>
        <dbReference type="ARBA" id="ARBA00055150"/>
    </source>
</evidence>
<dbReference type="GO" id="GO:0043023">
    <property type="term" value="F:ribosomal large subunit binding"/>
    <property type="evidence" value="ECO:0007669"/>
    <property type="project" value="TreeGrafter"/>
</dbReference>
<dbReference type="InterPro" id="IPR001841">
    <property type="entry name" value="Znf_RING"/>
</dbReference>
<comment type="subcellular location">
    <subcellularLocation>
        <location evidence="2">Cytoplasm</location>
        <location evidence="2">Cytosol</location>
    </subcellularLocation>
</comment>
<dbReference type="InterPro" id="IPR013083">
    <property type="entry name" value="Znf_RING/FYVE/PHD"/>
</dbReference>
<keyword evidence="9 16" id="KW-0479">Metal-binding</keyword>
<evidence type="ECO:0000256" key="11">
    <source>
        <dbReference type="ARBA" id="ARBA00022771"/>
    </source>
</evidence>
<name>G7E5U0_MIXOS</name>
<dbReference type="InterPro" id="IPR039804">
    <property type="entry name" value="RING-CH-C4HC3_LTN1"/>
</dbReference>
<evidence type="ECO:0000256" key="15">
    <source>
        <dbReference type="PROSITE-ProRule" id="PRU00175"/>
    </source>
</evidence>
<dbReference type="RefSeq" id="XP_014569277.1">
    <property type="nucleotide sequence ID" value="XM_014713791.1"/>
</dbReference>
<comment type="caution">
    <text evidence="19">The sequence shown here is derived from an EMBL/GenBank/DDBJ whole genome shotgun (WGS) entry which is preliminary data.</text>
</comment>
<feature type="compositionally biased region" description="Low complexity" evidence="17">
    <location>
        <begin position="1"/>
        <end position="11"/>
    </location>
</feature>
<evidence type="ECO:0000256" key="2">
    <source>
        <dbReference type="ARBA" id="ARBA00004514"/>
    </source>
</evidence>
<dbReference type="Pfam" id="PF22958">
    <property type="entry name" value="Ltn1_1st"/>
    <property type="match status" value="1"/>
</dbReference>
<feature type="compositionally biased region" description="Basic residues" evidence="17">
    <location>
        <begin position="12"/>
        <end position="21"/>
    </location>
</feature>
<protein>
    <recommendedName>
        <fullName evidence="6 16">E3 ubiquitin-protein ligase listerin</fullName>
        <ecNumber evidence="5 16">2.3.2.27</ecNumber>
    </recommendedName>
    <alternativeName>
        <fullName evidence="16">RING-type E3 ubiquitin transferase listerin</fullName>
    </alternativeName>
</protein>
<feature type="compositionally biased region" description="Acidic residues" evidence="17">
    <location>
        <begin position="399"/>
        <end position="410"/>
    </location>
</feature>
<proteinExistence type="inferred from homology"/>
<comment type="similarity">
    <text evidence="4 16">Belongs to the LTN1 family.</text>
</comment>
<keyword evidence="8 16" id="KW-0808">Transferase</keyword>
<feature type="compositionally biased region" description="Basic residues" evidence="17">
    <location>
        <begin position="49"/>
        <end position="64"/>
    </location>
</feature>
<dbReference type="GO" id="GO:0061630">
    <property type="term" value="F:ubiquitin protein ligase activity"/>
    <property type="evidence" value="ECO:0007669"/>
    <property type="project" value="UniProtKB-UniRule"/>
</dbReference>
<dbReference type="OrthoDB" id="6108at2759"/>
<evidence type="ECO:0000256" key="6">
    <source>
        <dbReference type="ARBA" id="ARBA00017157"/>
    </source>
</evidence>
<dbReference type="PANTHER" id="PTHR12389">
    <property type="entry name" value="ZINC FINGER PROTEIN 294"/>
    <property type="match status" value="1"/>
</dbReference>
<gene>
    <name evidence="19" type="primary">Mo04883</name>
    <name evidence="19" type="ORF">E5Q_04883</name>
</gene>
<dbReference type="OMA" id="QWITSDE"/>
<dbReference type="SUPFAM" id="SSF57850">
    <property type="entry name" value="RING/U-box"/>
    <property type="match status" value="1"/>
</dbReference>
<dbReference type="GO" id="GO:1990112">
    <property type="term" value="C:RQC complex"/>
    <property type="evidence" value="ECO:0007669"/>
    <property type="project" value="UniProtKB-UniRule"/>
</dbReference>
<keyword evidence="10" id="KW-0677">Repeat</keyword>
<dbReference type="InterPro" id="IPR054478">
    <property type="entry name" value="LTN1_UBC"/>
</dbReference>
<dbReference type="InParanoid" id="G7E5U0"/>
<comment type="pathway">
    <text evidence="3 16">Protein modification; protein ubiquitination.</text>
</comment>
<organism evidence="19 20">
    <name type="scientific">Mixia osmundae (strain CBS 9802 / IAM 14324 / JCM 22182 / KY 12970)</name>
    <dbReference type="NCBI Taxonomy" id="764103"/>
    <lineage>
        <taxon>Eukaryota</taxon>
        <taxon>Fungi</taxon>
        <taxon>Dikarya</taxon>
        <taxon>Basidiomycota</taxon>
        <taxon>Pucciniomycotina</taxon>
        <taxon>Mixiomycetes</taxon>
        <taxon>Mixiales</taxon>
        <taxon>Mixiaceae</taxon>
        <taxon>Mixia</taxon>
    </lineage>
</organism>
<dbReference type="PANTHER" id="PTHR12389:SF0">
    <property type="entry name" value="E3 UBIQUITIN-PROTEIN LIGASE LISTERIN"/>
    <property type="match status" value="1"/>
</dbReference>
<keyword evidence="13 16" id="KW-0862">Zinc</keyword>
<evidence type="ECO:0000256" key="8">
    <source>
        <dbReference type="ARBA" id="ARBA00022679"/>
    </source>
</evidence>
<evidence type="ECO:0000256" key="5">
    <source>
        <dbReference type="ARBA" id="ARBA00012483"/>
    </source>
</evidence>
<evidence type="ECO:0000256" key="16">
    <source>
        <dbReference type="RuleBase" id="RU367090"/>
    </source>
</evidence>
<keyword evidence="7" id="KW-0963">Cytoplasm</keyword>
<dbReference type="Pfam" id="PF22999">
    <property type="entry name" value="LTN1_E3_ligase_6th"/>
    <property type="match status" value="1"/>
</dbReference>
<feature type="compositionally biased region" description="Low complexity" evidence="17">
    <location>
        <begin position="419"/>
        <end position="430"/>
    </location>
</feature>
<feature type="domain" description="RING-type" evidence="18">
    <location>
        <begin position="1643"/>
        <end position="1690"/>
    </location>
</feature>
<comment type="function">
    <text evidence="14">E3 ubiquitin-protein ligase component of the ribosome quality control complex (RQC), a ribosome-associated complex that mediates ubiquitination and extraction of incompletely synthesized nascent chains for proteasomal degradation. Mediates ubiquitination of proteins derived from mRNAs lacking stop codons (non-stop proteins) and other translation arrest products induced by poly-lysine sequences and tandem rare codons. Ubiquitination leads to CDC48 recruitment for extraction and degradation of the incomplete translation product. May indirectly play a role in chromatin function and transcription.</text>
</comment>
<dbReference type="GO" id="GO:0008270">
    <property type="term" value="F:zinc ion binding"/>
    <property type="evidence" value="ECO:0007669"/>
    <property type="project" value="UniProtKB-KW"/>
</dbReference>
<evidence type="ECO:0000256" key="4">
    <source>
        <dbReference type="ARBA" id="ARBA00007997"/>
    </source>
</evidence>
<evidence type="ECO:0000313" key="20">
    <source>
        <dbReference type="Proteomes" id="UP000009131"/>
    </source>
</evidence>
<keyword evidence="20" id="KW-1185">Reference proteome</keyword>
<evidence type="ECO:0000256" key="3">
    <source>
        <dbReference type="ARBA" id="ARBA00004906"/>
    </source>
</evidence>
<dbReference type="Proteomes" id="UP000009131">
    <property type="component" value="Unassembled WGS sequence"/>
</dbReference>
<dbReference type="EMBL" id="BABT02000150">
    <property type="protein sequence ID" value="GAA98200.1"/>
    <property type="molecule type" value="Genomic_DNA"/>
</dbReference>
<dbReference type="Pfam" id="PF23009">
    <property type="entry name" value="UBC_like"/>
    <property type="match status" value="1"/>
</dbReference>
<dbReference type="UniPathway" id="UPA00143"/>
<dbReference type="GO" id="GO:0005829">
    <property type="term" value="C:cytosol"/>
    <property type="evidence" value="ECO:0007669"/>
    <property type="project" value="UniProtKB-SubCell"/>
</dbReference>
<comment type="catalytic activity">
    <reaction evidence="1 16">
        <text>S-ubiquitinyl-[E2 ubiquitin-conjugating enzyme]-L-cysteine + [acceptor protein]-L-lysine = [E2 ubiquitin-conjugating enzyme]-L-cysteine + N(6)-ubiquitinyl-[acceptor protein]-L-lysine.</text>
        <dbReference type="EC" id="2.3.2.27"/>
    </reaction>
</comment>
<dbReference type="GO" id="GO:1990116">
    <property type="term" value="P:ribosome-associated ubiquitin-dependent protein catabolic process"/>
    <property type="evidence" value="ECO:0007669"/>
    <property type="project" value="UniProtKB-UniRule"/>
</dbReference>
<evidence type="ECO:0000259" key="18">
    <source>
        <dbReference type="PROSITE" id="PS50089"/>
    </source>
</evidence>
<dbReference type="PROSITE" id="PS50089">
    <property type="entry name" value="ZF_RING_2"/>
    <property type="match status" value="1"/>
</dbReference>
<dbReference type="EC" id="2.3.2.27" evidence="5 16"/>
<evidence type="ECO:0000256" key="12">
    <source>
        <dbReference type="ARBA" id="ARBA00022786"/>
    </source>
</evidence>
<evidence type="ECO:0000256" key="1">
    <source>
        <dbReference type="ARBA" id="ARBA00000900"/>
    </source>
</evidence>
<dbReference type="FunFam" id="3.30.40.10:FF:000038">
    <property type="entry name" value="E3 ubiquitin-protein ligase listerin"/>
    <property type="match status" value="1"/>
</dbReference>
<keyword evidence="11 15" id="KW-0863">Zinc-finger</keyword>
<dbReference type="Pfam" id="PF13639">
    <property type="entry name" value="zf-RING_2"/>
    <property type="match status" value="1"/>
</dbReference>
<evidence type="ECO:0000256" key="17">
    <source>
        <dbReference type="SAM" id="MobiDB-lite"/>
    </source>
</evidence>
<reference evidence="19 20" key="2">
    <citation type="journal article" date="2012" name="Open Biol.">
        <title>Characteristics of nucleosomes and linker DNA regions on the genome of the basidiomycete Mixia osmundae revealed by mono- and dinucleosome mapping.</title>
        <authorList>
            <person name="Nishida H."/>
            <person name="Kondo S."/>
            <person name="Matsumoto T."/>
            <person name="Suzuki Y."/>
            <person name="Yoshikawa H."/>
            <person name="Taylor T.D."/>
            <person name="Sugiyama J."/>
        </authorList>
    </citation>
    <scope>NUCLEOTIDE SEQUENCE [LARGE SCALE GENOMIC DNA]</scope>
    <source>
        <strain evidence="20">CBS 9802 / IAM 14324 / JCM 22182 / KY 12970</strain>
    </source>
</reference>